<dbReference type="RefSeq" id="WP_145391093.1">
    <property type="nucleotide sequence ID" value="NZ_CP037423.1"/>
</dbReference>
<evidence type="ECO:0000313" key="3">
    <source>
        <dbReference type="Proteomes" id="UP000319004"/>
    </source>
</evidence>
<dbReference type="EMBL" id="CP037423">
    <property type="protein sequence ID" value="QDV46985.1"/>
    <property type="molecule type" value="Genomic_DNA"/>
</dbReference>
<feature type="region of interest" description="Disordered" evidence="1">
    <location>
        <begin position="1"/>
        <end position="31"/>
    </location>
</feature>
<dbReference type="Proteomes" id="UP000319004">
    <property type="component" value="Chromosome"/>
</dbReference>
<organism evidence="2 3">
    <name type="scientific">Stieleria neptunia</name>
    <dbReference type="NCBI Taxonomy" id="2527979"/>
    <lineage>
        <taxon>Bacteria</taxon>
        <taxon>Pseudomonadati</taxon>
        <taxon>Planctomycetota</taxon>
        <taxon>Planctomycetia</taxon>
        <taxon>Pirellulales</taxon>
        <taxon>Pirellulaceae</taxon>
        <taxon>Stieleria</taxon>
    </lineage>
</organism>
<gene>
    <name evidence="2" type="ORF">Enr13x_68940</name>
</gene>
<dbReference type="KEGG" id="snep:Enr13x_68940"/>
<evidence type="ECO:0000313" key="2">
    <source>
        <dbReference type="EMBL" id="QDV46985.1"/>
    </source>
</evidence>
<dbReference type="InterPro" id="IPR008979">
    <property type="entry name" value="Galactose-bd-like_sf"/>
</dbReference>
<evidence type="ECO:0000256" key="1">
    <source>
        <dbReference type="SAM" id="MobiDB-lite"/>
    </source>
</evidence>
<proteinExistence type="predicted"/>
<dbReference type="SUPFAM" id="SSF49785">
    <property type="entry name" value="Galactose-binding domain-like"/>
    <property type="match status" value="1"/>
</dbReference>
<evidence type="ECO:0008006" key="4">
    <source>
        <dbReference type="Google" id="ProtNLM"/>
    </source>
</evidence>
<reference evidence="2 3" key="1">
    <citation type="submission" date="2019-03" db="EMBL/GenBank/DDBJ databases">
        <title>Deep-cultivation of Planctomycetes and their phenomic and genomic characterization uncovers novel biology.</title>
        <authorList>
            <person name="Wiegand S."/>
            <person name="Jogler M."/>
            <person name="Boedeker C."/>
            <person name="Pinto D."/>
            <person name="Vollmers J."/>
            <person name="Rivas-Marin E."/>
            <person name="Kohn T."/>
            <person name="Peeters S.H."/>
            <person name="Heuer A."/>
            <person name="Rast P."/>
            <person name="Oberbeckmann S."/>
            <person name="Bunk B."/>
            <person name="Jeske O."/>
            <person name="Meyerdierks A."/>
            <person name="Storesund J.E."/>
            <person name="Kallscheuer N."/>
            <person name="Luecker S."/>
            <person name="Lage O.M."/>
            <person name="Pohl T."/>
            <person name="Merkel B.J."/>
            <person name="Hornburger P."/>
            <person name="Mueller R.-W."/>
            <person name="Bruemmer F."/>
            <person name="Labrenz M."/>
            <person name="Spormann A.M."/>
            <person name="Op den Camp H."/>
            <person name="Overmann J."/>
            <person name="Amann R."/>
            <person name="Jetten M.S.M."/>
            <person name="Mascher T."/>
            <person name="Medema M.H."/>
            <person name="Devos D.P."/>
            <person name="Kaster A.-K."/>
            <person name="Ovreas L."/>
            <person name="Rohde M."/>
            <person name="Galperin M.Y."/>
            <person name="Jogler C."/>
        </authorList>
    </citation>
    <scope>NUCLEOTIDE SEQUENCE [LARGE SCALE GENOMIC DNA]</scope>
    <source>
        <strain evidence="2 3">Enr13</strain>
    </source>
</reference>
<feature type="compositionally biased region" description="Basic residues" evidence="1">
    <location>
        <begin position="1"/>
        <end position="10"/>
    </location>
</feature>
<protein>
    <recommendedName>
        <fullName evidence="4">Glycosyl hydrolases family 2, sugar binding domain</fullName>
    </recommendedName>
</protein>
<name>A0A518I1K7_9BACT</name>
<sequence length="128" mass="13850">MHTIRLRRPWLRSIDPQSPPDKVDVPDTAPLAATGGDRVTYRRAFNRPTGLTPTDGVWLSISHYAADAIEVRINDTLISRSTAGEPIRVNITADLQTSNQLAITLKSSESSPAALDGAVTLEIESVDS</sequence>
<dbReference type="AlphaFoldDB" id="A0A518I1K7"/>
<keyword evidence="3" id="KW-1185">Reference proteome</keyword>
<dbReference type="OrthoDB" id="285989at2"/>
<accession>A0A518I1K7</accession>